<dbReference type="SMART" id="SM00564">
    <property type="entry name" value="PQQ"/>
    <property type="match status" value="6"/>
</dbReference>
<feature type="chain" id="PRO_5039508743" evidence="1">
    <location>
        <begin position="24"/>
        <end position="430"/>
    </location>
</feature>
<evidence type="ECO:0000256" key="1">
    <source>
        <dbReference type="SAM" id="SignalP"/>
    </source>
</evidence>
<feature type="domain" description="Pyrrolo-quinoline quinone repeat" evidence="2">
    <location>
        <begin position="254"/>
        <end position="387"/>
    </location>
</feature>
<accession>A0A239CUB7</accession>
<protein>
    <submittedName>
        <fullName evidence="3">Outer membrane protein assembly factor BamB, contains PQQ-like beta-propeller repeat</fullName>
    </submittedName>
</protein>
<dbReference type="Gene3D" id="2.130.10.10">
    <property type="entry name" value="YVTN repeat-like/Quinoprotein amine dehydrogenase"/>
    <property type="match status" value="2"/>
</dbReference>
<sequence length="430" mass="45269">MLRAIRRTPAVMLFLLLGGCAAASPAARGVPVPSAVPLPSVPSVRAVPVPMGWDRPGFDPGNTFFNPGETVLTAGSIGRLVKKWSVRLRVDKQSCPGQIDVGPPVVSGDHVVIGDHKGISVYAARTGLRLWAFQWDDFGEGLRPTLTITNRLVIAGYAECYSVSNSKSRLIAFDPTTGKPRWAQDGTPSVAYVVVDKGVAMASGWEDPSSVGLAAYSLANGEQIWSKPGHIATGVSAGGTVLAHEINVNEEVPETVTGVDITTGATRWTAKGTWYAEAASPAGDRLYASDEKGELAAFRVADGTVAWTAPPGPGDHGEWTMGSMSIATDGVRVYRSSDRTLEALDAPTGRLLWTYRMKTSSPQPVVAGGLVYVDGVALHADRGKVAYFGPALTGAVVVTGGRLFQVNGDTLSVYAPAQRPDRPPALSPRP</sequence>
<evidence type="ECO:0000313" key="3">
    <source>
        <dbReference type="EMBL" id="SNS23836.1"/>
    </source>
</evidence>
<dbReference type="SUPFAM" id="SSF50998">
    <property type="entry name" value="Quinoprotein alcohol dehydrogenase-like"/>
    <property type="match status" value="1"/>
</dbReference>
<gene>
    <name evidence="3" type="ORF">SAMN06264365_112100</name>
</gene>
<dbReference type="PROSITE" id="PS51257">
    <property type="entry name" value="PROKAR_LIPOPROTEIN"/>
    <property type="match status" value="1"/>
</dbReference>
<dbReference type="InterPro" id="IPR011047">
    <property type="entry name" value="Quinoprotein_ADH-like_sf"/>
</dbReference>
<dbReference type="Pfam" id="PF13360">
    <property type="entry name" value="PQQ_2"/>
    <property type="match status" value="2"/>
</dbReference>
<name>A0A239CUB7_9ACTN</name>
<evidence type="ECO:0000259" key="2">
    <source>
        <dbReference type="Pfam" id="PF13360"/>
    </source>
</evidence>
<dbReference type="PANTHER" id="PTHR34512">
    <property type="entry name" value="CELL SURFACE PROTEIN"/>
    <property type="match status" value="1"/>
</dbReference>
<reference evidence="3 4" key="1">
    <citation type="submission" date="2017-06" db="EMBL/GenBank/DDBJ databases">
        <authorList>
            <person name="Kim H.J."/>
            <person name="Triplett B.A."/>
        </authorList>
    </citation>
    <scope>NUCLEOTIDE SEQUENCE [LARGE SCALE GENOMIC DNA]</scope>
    <source>
        <strain evidence="3 4">DSM 43151</strain>
    </source>
</reference>
<dbReference type="EMBL" id="FZNR01000012">
    <property type="protein sequence ID" value="SNS23836.1"/>
    <property type="molecule type" value="Genomic_DNA"/>
</dbReference>
<dbReference type="AlphaFoldDB" id="A0A239CUB7"/>
<organism evidence="3 4">
    <name type="scientific">Actinoplanes regularis</name>
    <dbReference type="NCBI Taxonomy" id="52697"/>
    <lineage>
        <taxon>Bacteria</taxon>
        <taxon>Bacillati</taxon>
        <taxon>Actinomycetota</taxon>
        <taxon>Actinomycetes</taxon>
        <taxon>Micromonosporales</taxon>
        <taxon>Micromonosporaceae</taxon>
        <taxon>Actinoplanes</taxon>
    </lineage>
</organism>
<dbReference type="InterPro" id="IPR018391">
    <property type="entry name" value="PQQ_b-propeller_rpt"/>
</dbReference>
<keyword evidence="4" id="KW-1185">Reference proteome</keyword>
<dbReference type="PANTHER" id="PTHR34512:SF30">
    <property type="entry name" value="OUTER MEMBRANE PROTEIN ASSEMBLY FACTOR BAMB"/>
    <property type="match status" value="1"/>
</dbReference>
<feature type="domain" description="Pyrrolo-quinoline quinone repeat" evidence="2">
    <location>
        <begin position="99"/>
        <end position="228"/>
    </location>
</feature>
<evidence type="ECO:0000313" key="4">
    <source>
        <dbReference type="Proteomes" id="UP000198415"/>
    </source>
</evidence>
<dbReference type="InterPro" id="IPR015943">
    <property type="entry name" value="WD40/YVTN_repeat-like_dom_sf"/>
</dbReference>
<feature type="signal peptide" evidence="1">
    <location>
        <begin position="1"/>
        <end position="23"/>
    </location>
</feature>
<dbReference type="Proteomes" id="UP000198415">
    <property type="component" value="Unassembled WGS sequence"/>
</dbReference>
<proteinExistence type="predicted"/>
<keyword evidence="1" id="KW-0732">Signal</keyword>
<dbReference type="InterPro" id="IPR002372">
    <property type="entry name" value="PQQ_rpt_dom"/>
</dbReference>